<evidence type="ECO:0000256" key="6">
    <source>
        <dbReference type="SAM" id="Phobius"/>
    </source>
</evidence>
<evidence type="ECO:0000256" key="4">
    <source>
        <dbReference type="ARBA" id="ARBA00022989"/>
    </source>
</evidence>
<feature type="transmembrane region" description="Helical" evidence="6">
    <location>
        <begin position="309"/>
        <end position="329"/>
    </location>
</feature>
<evidence type="ECO:0000256" key="3">
    <source>
        <dbReference type="ARBA" id="ARBA00022692"/>
    </source>
</evidence>
<evidence type="ECO:0000256" key="1">
    <source>
        <dbReference type="ARBA" id="ARBA00004651"/>
    </source>
</evidence>
<dbReference type="CDD" id="cd06173">
    <property type="entry name" value="MFS_MefA_like"/>
    <property type="match status" value="1"/>
</dbReference>
<feature type="transmembrane region" description="Helical" evidence="6">
    <location>
        <begin position="47"/>
        <end position="67"/>
    </location>
</feature>
<feature type="transmembrane region" description="Helical" evidence="6">
    <location>
        <begin position="15"/>
        <end position="35"/>
    </location>
</feature>
<reference evidence="8 9" key="1">
    <citation type="submission" date="2020-05" db="EMBL/GenBank/DDBJ databases">
        <title>Aquincola sp. isolate from soil.</title>
        <authorList>
            <person name="Han J."/>
            <person name="Kim D.-U."/>
        </authorList>
    </citation>
    <scope>NUCLEOTIDE SEQUENCE [LARGE SCALE GENOMIC DNA]</scope>
    <source>
        <strain evidence="8 9">S2</strain>
    </source>
</reference>
<dbReference type="PROSITE" id="PS50850">
    <property type="entry name" value="MFS"/>
    <property type="match status" value="1"/>
</dbReference>
<dbReference type="EMBL" id="JABRWJ010000007">
    <property type="protein sequence ID" value="NRF70040.1"/>
    <property type="molecule type" value="Genomic_DNA"/>
</dbReference>
<dbReference type="PANTHER" id="PTHR23513">
    <property type="entry name" value="INTEGRAL MEMBRANE EFFLUX PROTEIN-RELATED"/>
    <property type="match status" value="1"/>
</dbReference>
<evidence type="ECO:0000313" key="8">
    <source>
        <dbReference type="EMBL" id="NRF70040.1"/>
    </source>
</evidence>
<keyword evidence="2" id="KW-1003">Cell membrane</keyword>
<feature type="transmembrane region" description="Helical" evidence="6">
    <location>
        <begin position="226"/>
        <end position="250"/>
    </location>
</feature>
<keyword evidence="4 6" id="KW-1133">Transmembrane helix</keyword>
<protein>
    <submittedName>
        <fullName evidence="8">MFS transporter</fullName>
    </submittedName>
</protein>
<keyword evidence="5 6" id="KW-0472">Membrane</keyword>
<dbReference type="PANTHER" id="PTHR23513:SF6">
    <property type="entry name" value="MAJOR FACILITATOR SUPERFAMILY ASSOCIATED DOMAIN-CONTAINING PROTEIN"/>
    <property type="match status" value="1"/>
</dbReference>
<feature type="transmembrane region" description="Helical" evidence="6">
    <location>
        <begin position="171"/>
        <end position="189"/>
    </location>
</feature>
<organism evidence="8 9">
    <name type="scientific">Pseudaquabacterium terrae</name>
    <dbReference type="NCBI Taxonomy" id="2732868"/>
    <lineage>
        <taxon>Bacteria</taxon>
        <taxon>Pseudomonadati</taxon>
        <taxon>Pseudomonadota</taxon>
        <taxon>Betaproteobacteria</taxon>
        <taxon>Burkholderiales</taxon>
        <taxon>Sphaerotilaceae</taxon>
        <taxon>Pseudaquabacterium</taxon>
    </lineage>
</organism>
<proteinExistence type="predicted"/>
<feature type="transmembrane region" description="Helical" evidence="6">
    <location>
        <begin position="350"/>
        <end position="369"/>
    </location>
</feature>
<keyword evidence="3 6" id="KW-0812">Transmembrane</keyword>
<comment type="subcellular location">
    <subcellularLocation>
        <location evidence="1">Cell membrane</location>
        <topology evidence="1">Multi-pass membrane protein</topology>
    </subcellularLocation>
</comment>
<dbReference type="Proteomes" id="UP000737171">
    <property type="component" value="Unassembled WGS sequence"/>
</dbReference>
<evidence type="ECO:0000313" key="9">
    <source>
        <dbReference type="Proteomes" id="UP000737171"/>
    </source>
</evidence>
<feature type="transmembrane region" description="Helical" evidence="6">
    <location>
        <begin position="283"/>
        <end position="303"/>
    </location>
</feature>
<dbReference type="Pfam" id="PF07690">
    <property type="entry name" value="MFS_1"/>
    <property type="match status" value="1"/>
</dbReference>
<keyword evidence="9" id="KW-1185">Reference proteome</keyword>
<evidence type="ECO:0000256" key="2">
    <source>
        <dbReference type="ARBA" id="ARBA00022475"/>
    </source>
</evidence>
<feature type="transmembrane region" description="Helical" evidence="6">
    <location>
        <begin position="79"/>
        <end position="100"/>
    </location>
</feature>
<dbReference type="InterPro" id="IPR036259">
    <property type="entry name" value="MFS_trans_sf"/>
</dbReference>
<dbReference type="InterPro" id="IPR020846">
    <property type="entry name" value="MFS_dom"/>
</dbReference>
<accession>A0ABX2EN33</accession>
<feature type="transmembrane region" description="Helical" evidence="6">
    <location>
        <begin position="375"/>
        <end position="394"/>
    </location>
</feature>
<feature type="domain" description="Major facilitator superfamily (MFS) profile" evidence="7">
    <location>
        <begin position="13"/>
        <end position="397"/>
    </location>
</feature>
<evidence type="ECO:0000256" key="5">
    <source>
        <dbReference type="ARBA" id="ARBA00023136"/>
    </source>
</evidence>
<sequence length="404" mass="42831">MTQERPPVWRQRNYLLLWGAQVVSNLGAYATGIIYPLLVLAITQSPAIVGVVSALRIVPYLLLSLPVGALIDRWNRRRVMIVCDVGRALAVGSLPLAMAFDALVMPHIYAVAVIEGTLLVCFNIAETAALPRVVANEQLPQAVAQNQVGFAAAAIAGPALGTWLYGNLGRGLPFVVNAACFALSAFGILRLRASFEPAPGAARLDMRSDIAEGLRWLWRDRLVRDMALLTGIGHFVNAAVPLLVIVLAQQRGVGEAQIGVIFSLAGLGGMFGALLGPWCQRRFGFGSVIIGTLVVQAVLFPLFGLASTALTLGLVLGAIQFFAPIYNVVQFSHRIAKIPDGLQGRVNSSFRLIAFALHPVGAAVCGLVIEHASVFAALALFAVVSAVLALLAALDPAVRHEGRS</sequence>
<evidence type="ECO:0000259" key="7">
    <source>
        <dbReference type="PROSITE" id="PS50850"/>
    </source>
</evidence>
<feature type="transmembrane region" description="Helical" evidence="6">
    <location>
        <begin position="256"/>
        <end position="276"/>
    </location>
</feature>
<dbReference type="InterPro" id="IPR011701">
    <property type="entry name" value="MFS"/>
</dbReference>
<dbReference type="RefSeq" id="WP_173128123.1">
    <property type="nucleotide sequence ID" value="NZ_JABRWJ010000007.1"/>
</dbReference>
<comment type="caution">
    <text evidence="8">The sequence shown here is derived from an EMBL/GenBank/DDBJ whole genome shotgun (WGS) entry which is preliminary data.</text>
</comment>
<dbReference type="Gene3D" id="1.20.1250.20">
    <property type="entry name" value="MFS general substrate transporter like domains"/>
    <property type="match status" value="1"/>
</dbReference>
<gene>
    <name evidence="8" type="ORF">HLB44_23835</name>
</gene>
<dbReference type="SUPFAM" id="SSF103473">
    <property type="entry name" value="MFS general substrate transporter"/>
    <property type="match status" value="1"/>
</dbReference>
<name>A0ABX2EN33_9BURK</name>